<evidence type="ECO:0000313" key="2">
    <source>
        <dbReference type="EMBL" id="MBE7324413.1"/>
    </source>
</evidence>
<name>A0ABR9RS63_9ACTN</name>
<gene>
    <name evidence="2" type="ORF">IEQ44_07085</name>
</gene>
<keyword evidence="2" id="KW-0378">Hydrolase</keyword>
<dbReference type="Gene3D" id="3.40.50.1820">
    <property type="entry name" value="alpha/beta hydrolase"/>
    <property type="match status" value="1"/>
</dbReference>
<sequence length="325" mass="36734">MREETGLPRVEAPVPDVLGAGYSAETIHLADDDEGPVVATLVKREPAQPTERAVLHVHGFADYFFQTEYAQWWTDRGYTFYALDLRKYGRSIRPHQTPNYVDDLTAYHAELDVALDLVTRRDGHSVVVGSAHSTGGLVLPLWNAARGEPLAAMVLNAPWFDLRGPWLMRSVGTTVIHRVARQNPRRVIPRSVSGYYARSLHADHEGEWHFDLDWKPLKSRPVYAGWLSAVREGHRILHRGLGLQRPVLVLSSDRTSLPVRMDEDVHTTDIVLDVDQIRRWAPTVSRHVTTVSVPGARHDVVLSRPAVRATVYAELDRWVRTYVEG</sequence>
<dbReference type="InterPro" id="IPR022742">
    <property type="entry name" value="Hydrolase_4"/>
</dbReference>
<dbReference type="GO" id="GO:0016787">
    <property type="term" value="F:hydrolase activity"/>
    <property type="evidence" value="ECO:0007669"/>
    <property type="project" value="UniProtKB-KW"/>
</dbReference>
<accession>A0ABR9RS63</accession>
<evidence type="ECO:0000259" key="1">
    <source>
        <dbReference type="Pfam" id="PF12146"/>
    </source>
</evidence>
<organism evidence="2 3">
    <name type="scientific">Nocardioides malaquae</name>
    <dbReference type="NCBI Taxonomy" id="2773426"/>
    <lineage>
        <taxon>Bacteria</taxon>
        <taxon>Bacillati</taxon>
        <taxon>Actinomycetota</taxon>
        <taxon>Actinomycetes</taxon>
        <taxon>Propionibacteriales</taxon>
        <taxon>Nocardioidaceae</taxon>
        <taxon>Nocardioides</taxon>
    </lineage>
</organism>
<reference evidence="2 3" key="1">
    <citation type="submission" date="2020-10" db="EMBL/GenBank/DDBJ databases">
        <title>Nocardioides sp. isolated from sludge.</title>
        <authorList>
            <person name="Zhang X."/>
        </authorList>
    </citation>
    <scope>NUCLEOTIDE SEQUENCE [LARGE SCALE GENOMIC DNA]</scope>
    <source>
        <strain evidence="2 3">Y6</strain>
    </source>
</reference>
<keyword evidence="3" id="KW-1185">Reference proteome</keyword>
<feature type="domain" description="Serine aminopeptidase S33" evidence="1">
    <location>
        <begin position="49"/>
        <end position="190"/>
    </location>
</feature>
<proteinExistence type="predicted"/>
<dbReference type="Proteomes" id="UP000756387">
    <property type="component" value="Unassembled WGS sequence"/>
</dbReference>
<dbReference type="EMBL" id="JADCSA010000005">
    <property type="protein sequence ID" value="MBE7324413.1"/>
    <property type="molecule type" value="Genomic_DNA"/>
</dbReference>
<dbReference type="InterPro" id="IPR029058">
    <property type="entry name" value="AB_hydrolase_fold"/>
</dbReference>
<dbReference type="Pfam" id="PF12146">
    <property type="entry name" value="Hydrolase_4"/>
    <property type="match status" value="1"/>
</dbReference>
<evidence type="ECO:0000313" key="3">
    <source>
        <dbReference type="Proteomes" id="UP000756387"/>
    </source>
</evidence>
<dbReference type="SUPFAM" id="SSF53474">
    <property type="entry name" value="alpha/beta-Hydrolases"/>
    <property type="match status" value="1"/>
</dbReference>
<protein>
    <submittedName>
        <fullName evidence="2">Alpha/beta hydrolase</fullName>
    </submittedName>
</protein>
<comment type="caution">
    <text evidence="2">The sequence shown here is derived from an EMBL/GenBank/DDBJ whole genome shotgun (WGS) entry which is preliminary data.</text>
</comment>
<dbReference type="RefSeq" id="WP_193637731.1">
    <property type="nucleotide sequence ID" value="NZ_JADCSA010000005.1"/>
</dbReference>